<feature type="binding site" evidence="9">
    <location>
        <position position="178"/>
    </location>
    <ligand>
        <name>anthranilate</name>
        <dbReference type="ChEBI" id="CHEBI:16567"/>
        <label>2</label>
    </ligand>
</feature>
<dbReference type="NCBIfam" id="TIGR01245">
    <property type="entry name" value="trpD"/>
    <property type="match status" value="1"/>
</dbReference>
<keyword evidence="13" id="KW-1185">Reference proteome</keyword>
<dbReference type="Proteomes" id="UP000252182">
    <property type="component" value="Chromosome"/>
</dbReference>
<sequence length="353" mass="37368">MATLFLKDLMFNVAETLNQLINRENLSPETMGAFMTALMGGQLTAPAAAALLTALRAKGETLEEVVAAARVMSDFSNHVEVADNSQFIDIVGTGGDGASTFNISTTCLFVLAAAGAKVAKHGNRSVSSKSGSADALEALGANLILTPEQVGQCIEATGIGFMFAPNHHPAMRHVAPIRRELGVRTVFNILGPLTNPANTEHTLMGVFSKELLVLMAKAMQALGSKHVLVVHSEDGMDEVSLSAPTFVCELKNNELSEYTITPEQFGLTRAPMSELKVDNPQESKAMLLAALNNQACAARDIVILNSGVALYTADQVDSIEAGIALAKEVIASGQALAKVKIFADFTQQFVIHS</sequence>
<dbReference type="EC" id="2.4.2.18" evidence="9"/>
<dbReference type="SUPFAM" id="SSF52418">
    <property type="entry name" value="Nucleoside phosphorylase/phosphoribosyltransferase catalytic domain"/>
    <property type="match status" value="1"/>
</dbReference>
<comment type="catalytic activity">
    <reaction evidence="7 9">
        <text>N-(5-phospho-beta-D-ribosyl)anthranilate + diphosphate = 5-phospho-alpha-D-ribose 1-diphosphate + anthranilate</text>
        <dbReference type="Rhea" id="RHEA:11768"/>
        <dbReference type="ChEBI" id="CHEBI:16567"/>
        <dbReference type="ChEBI" id="CHEBI:18277"/>
        <dbReference type="ChEBI" id="CHEBI:33019"/>
        <dbReference type="ChEBI" id="CHEBI:58017"/>
        <dbReference type="EC" id="2.4.2.18"/>
    </reaction>
</comment>
<evidence type="ECO:0000256" key="5">
    <source>
        <dbReference type="ARBA" id="ARBA00022822"/>
    </source>
</evidence>
<evidence type="ECO:0000259" key="10">
    <source>
        <dbReference type="Pfam" id="PF00591"/>
    </source>
</evidence>
<keyword evidence="9" id="KW-0479">Metal-binding</keyword>
<dbReference type="InterPro" id="IPR005940">
    <property type="entry name" value="Anthranilate_Pribosyl_Tfrase"/>
</dbReference>
<feature type="binding site" evidence="9">
    <location>
        <position position="100"/>
    </location>
    <ligand>
        <name>5-phospho-alpha-D-ribose 1-diphosphate</name>
        <dbReference type="ChEBI" id="CHEBI:58017"/>
    </ligand>
</feature>
<dbReference type="GO" id="GO:0004048">
    <property type="term" value="F:anthranilate phosphoribosyltransferase activity"/>
    <property type="evidence" value="ECO:0007669"/>
    <property type="project" value="UniProtKB-UniRule"/>
</dbReference>
<comment type="subunit">
    <text evidence="9">Homodimer.</text>
</comment>
<dbReference type="UniPathway" id="UPA00035">
    <property type="reaction ID" value="UER00041"/>
</dbReference>
<dbReference type="InterPro" id="IPR017459">
    <property type="entry name" value="Glycosyl_Trfase_fam3_N_dom"/>
</dbReference>
<feature type="domain" description="Glycosyl transferase family 3" evidence="10">
    <location>
        <begin position="85"/>
        <end position="336"/>
    </location>
</feature>
<dbReference type="SUPFAM" id="SSF47648">
    <property type="entry name" value="Nucleoside phosphorylase/phosphoribosyltransferase N-terminal domain"/>
    <property type="match status" value="1"/>
</dbReference>
<dbReference type="EMBL" id="CP031124">
    <property type="protein sequence ID" value="AXF85426.1"/>
    <property type="molecule type" value="Genomic_DNA"/>
</dbReference>
<dbReference type="KEGG" id="hyf:DTO96_101157"/>
<evidence type="ECO:0000256" key="6">
    <source>
        <dbReference type="ARBA" id="ARBA00023141"/>
    </source>
</evidence>
<evidence type="ECO:0000256" key="8">
    <source>
        <dbReference type="ARBA" id="ARBA00061188"/>
    </source>
</evidence>
<evidence type="ECO:0000313" key="12">
    <source>
        <dbReference type="EMBL" id="AXF85426.1"/>
    </source>
</evidence>
<accession>A0A345DAN8</accession>
<keyword evidence="5 9" id="KW-0822">Tryptophan biosynthesis</keyword>
<keyword evidence="9" id="KW-0460">Magnesium</keyword>
<feature type="binding site" evidence="9">
    <location>
        <begin position="120"/>
        <end position="128"/>
    </location>
    <ligand>
        <name>5-phospho-alpha-D-ribose 1-diphosphate</name>
        <dbReference type="ChEBI" id="CHEBI:58017"/>
    </ligand>
</feature>
<dbReference type="Gene3D" id="3.40.1030.10">
    <property type="entry name" value="Nucleoside phosphorylase/phosphoribosyltransferase catalytic domain"/>
    <property type="match status" value="1"/>
</dbReference>
<evidence type="ECO:0000259" key="11">
    <source>
        <dbReference type="Pfam" id="PF02885"/>
    </source>
</evidence>
<dbReference type="HAMAP" id="MF_00211">
    <property type="entry name" value="TrpD"/>
    <property type="match status" value="1"/>
</dbReference>
<proteinExistence type="inferred from homology"/>
<comment type="similarity">
    <text evidence="8">In the C-terminal section; belongs to the anthranilate phosphoribosyltransferase family.</text>
</comment>
<dbReference type="PANTHER" id="PTHR43285:SF2">
    <property type="entry name" value="ANTHRANILATE PHOSPHORIBOSYLTRANSFERASE"/>
    <property type="match status" value="1"/>
</dbReference>
<keyword evidence="3 9" id="KW-0328">Glycosyltransferase</keyword>
<reference evidence="13" key="1">
    <citation type="submission" date="2018-07" db="EMBL/GenBank/DDBJ databases">
        <authorList>
            <person name="Kim H."/>
        </authorList>
    </citation>
    <scope>NUCLEOTIDE SEQUENCE [LARGE SCALE GENOMIC DNA]</scope>
    <source>
        <strain evidence="13">F02</strain>
    </source>
</reference>
<feature type="binding site" evidence="9">
    <location>
        <position position="238"/>
    </location>
    <ligand>
        <name>Mg(2+)</name>
        <dbReference type="ChEBI" id="CHEBI:18420"/>
        <label>2</label>
    </ligand>
</feature>
<evidence type="ECO:0000256" key="1">
    <source>
        <dbReference type="ARBA" id="ARBA00004907"/>
    </source>
</evidence>
<dbReference type="Pfam" id="PF02885">
    <property type="entry name" value="Glycos_trans_3N"/>
    <property type="match status" value="1"/>
</dbReference>
<gene>
    <name evidence="9 12" type="primary">trpD</name>
    <name evidence="12" type="ORF">DTO96_101157</name>
</gene>
<dbReference type="FunFam" id="3.40.1030.10:FF:000002">
    <property type="entry name" value="Anthranilate phosphoribosyltransferase"/>
    <property type="match status" value="1"/>
</dbReference>
<dbReference type="InterPro" id="IPR000312">
    <property type="entry name" value="Glycosyl_Trfase_fam3"/>
</dbReference>
<keyword evidence="4 9" id="KW-0808">Transferase</keyword>
<dbReference type="Gene3D" id="1.20.970.10">
    <property type="entry name" value="Transferase, Pyrimidine Nucleoside Phosphorylase, Chain C"/>
    <property type="match status" value="1"/>
</dbReference>
<evidence type="ECO:0000313" key="13">
    <source>
        <dbReference type="Proteomes" id="UP000252182"/>
    </source>
</evidence>
<name>A0A345DAN8_9BURK</name>
<keyword evidence="6 9" id="KW-0057">Aromatic amino acid biosynthesis</keyword>
<feature type="binding site" evidence="9">
    <location>
        <position position="237"/>
    </location>
    <ligand>
        <name>Mg(2+)</name>
        <dbReference type="ChEBI" id="CHEBI:18420"/>
        <label>2</label>
    </ligand>
</feature>
<dbReference type="PANTHER" id="PTHR43285">
    <property type="entry name" value="ANTHRANILATE PHOSPHORIBOSYLTRANSFERASE"/>
    <property type="match status" value="1"/>
</dbReference>
<keyword evidence="2 9" id="KW-0028">Amino-acid biosynthesis</keyword>
<dbReference type="GO" id="GO:0000287">
    <property type="term" value="F:magnesium ion binding"/>
    <property type="evidence" value="ECO:0007669"/>
    <property type="project" value="UniProtKB-UniRule"/>
</dbReference>
<feature type="binding site" evidence="9">
    <location>
        <begin position="95"/>
        <end position="96"/>
    </location>
    <ligand>
        <name>5-phospho-alpha-D-ribose 1-diphosphate</name>
        <dbReference type="ChEBI" id="CHEBI:58017"/>
    </ligand>
</feature>
<feature type="binding site" evidence="9">
    <location>
        <position position="104"/>
    </location>
    <ligand>
        <name>Mg(2+)</name>
        <dbReference type="ChEBI" id="CHEBI:18420"/>
        <label>1</label>
    </ligand>
</feature>
<feature type="binding site" evidence="9">
    <location>
        <position position="132"/>
    </location>
    <ligand>
        <name>5-phospho-alpha-D-ribose 1-diphosphate</name>
        <dbReference type="ChEBI" id="CHEBI:58017"/>
    </ligand>
</feature>
<comment type="cofactor">
    <cofactor evidence="9">
        <name>Mg(2+)</name>
        <dbReference type="ChEBI" id="CHEBI:18420"/>
    </cofactor>
    <text evidence="9">Binds 2 magnesium ions per monomer.</text>
</comment>
<dbReference type="InterPro" id="IPR035902">
    <property type="entry name" value="Nuc_phospho_transferase"/>
</dbReference>
<evidence type="ECO:0000256" key="4">
    <source>
        <dbReference type="ARBA" id="ARBA00022679"/>
    </source>
</evidence>
<comment type="similarity">
    <text evidence="9">Belongs to the anthranilate phosphoribosyltransferase family.</text>
</comment>
<organism evidence="12 13">
    <name type="scientific">Ephemeroptericola cinctiostellae</name>
    <dbReference type="NCBI Taxonomy" id="2268024"/>
    <lineage>
        <taxon>Bacteria</taxon>
        <taxon>Pseudomonadati</taxon>
        <taxon>Pseudomonadota</taxon>
        <taxon>Betaproteobacteria</taxon>
        <taxon>Burkholderiales</taxon>
        <taxon>Burkholderiaceae</taxon>
        <taxon>Ephemeroptericola</taxon>
    </lineage>
</organism>
<evidence type="ECO:0000256" key="2">
    <source>
        <dbReference type="ARBA" id="ARBA00022605"/>
    </source>
</evidence>
<comment type="function">
    <text evidence="9">Catalyzes the transfer of the phosphoribosyl group of 5-phosphorylribose-1-pyrophosphate (PRPP) to anthranilate to yield N-(5'-phosphoribosyl)-anthranilate (PRA).</text>
</comment>
<dbReference type="InterPro" id="IPR036320">
    <property type="entry name" value="Glycosyl_Trfase_fam3_N_dom_sf"/>
</dbReference>
<dbReference type="AlphaFoldDB" id="A0A345DAN8"/>
<evidence type="ECO:0000256" key="7">
    <source>
        <dbReference type="ARBA" id="ARBA00052328"/>
    </source>
</evidence>
<evidence type="ECO:0000256" key="9">
    <source>
        <dbReference type="HAMAP-Rule" id="MF_00211"/>
    </source>
</evidence>
<comment type="pathway">
    <text evidence="1 9">Amino-acid biosynthesis; L-tryptophan biosynthesis; L-tryptophan from chorismate: step 2/5.</text>
</comment>
<dbReference type="GO" id="GO:0000162">
    <property type="term" value="P:L-tryptophan biosynthetic process"/>
    <property type="evidence" value="ECO:0007669"/>
    <property type="project" value="UniProtKB-UniRule"/>
</dbReference>
<feature type="binding site" evidence="9">
    <location>
        <position position="92"/>
    </location>
    <ligand>
        <name>anthranilate</name>
        <dbReference type="ChEBI" id="CHEBI:16567"/>
        <label>1</label>
    </ligand>
</feature>
<evidence type="ECO:0000256" key="3">
    <source>
        <dbReference type="ARBA" id="ARBA00022676"/>
    </source>
</evidence>
<feature type="binding site" evidence="9">
    <location>
        <position position="92"/>
    </location>
    <ligand>
        <name>5-phospho-alpha-D-ribose 1-diphosphate</name>
        <dbReference type="ChEBI" id="CHEBI:58017"/>
    </ligand>
</feature>
<feature type="binding site" evidence="9">
    <location>
        <position position="238"/>
    </location>
    <ligand>
        <name>Mg(2+)</name>
        <dbReference type="ChEBI" id="CHEBI:18420"/>
        <label>1</label>
    </ligand>
</feature>
<feature type="domain" description="Glycosyl transferase family 3 N-terminal" evidence="11">
    <location>
        <begin position="15"/>
        <end position="75"/>
    </location>
</feature>
<feature type="binding site" evidence="9">
    <location>
        <begin position="102"/>
        <end position="105"/>
    </location>
    <ligand>
        <name>5-phospho-alpha-D-ribose 1-diphosphate</name>
        <dbReference type="ChEBI" id="CHEBI:58017"/>
    </ligand>
</feature>
<comment type="caution">
    <text evidence="9">Lacks conserved residue(s) required for the propagation of feature annotation.</text>
</comment>
<dbReference type="Pfam" id="PF00591">
    <property type="entry name" value="Glycos_transf_3"/>
    <property type="match status" value="1"/>
</dbReference>
<feature type="binding site" evidence="9">
    <location>
        <position position="123"/>
    </location>
    <ligand>
        <name>anthranilate</name>
        <dbReference type="ChEBI" id="CHEBI:16567"/>
        <label>1</label>
    </ligand>
</feature>
<protein>
    <recommendedName>
        <fullName evidence="9">Anthranilate phosphoribosyltransferase</fullName>
        <ecNumber evidence="9">2.4.2.18</ecNumber>
    </recommendedName>
</protein>
<dbReference type="GO" id="GO:0005829">
    <property type="term" value="C:cytosol"/>
    <property type="evidence" value="ECO:0007669"/>
    <property type="project" value="TreeGrafter"/>
</dbReference>